<dbReference type="Proteomes" id="UP000244378">
    <property type="component" value="Unassembled WGS sequence"/>
</dbReference>
<dbReference type="AlphaFoldDB" id="A0A2T7AVU2"/>
<name>A0A2T7AVU2_9ENTR</name>
<accession>A0A2T7AVU2</accession>
<dbReference type="SUPFAM" id="SSF49401">
    <property type="entry name" value="Bacterial adhesins"/>
    <property type="match status" value="1"/>
</dbReference>
<dbReference type="InterPro" id="IPR008966">
    <property type="entry name" value="Adhesion_dom_sf"/>
</dbReference>
<dbReference type="GO" id="GO:0009289">
    <property type="term" value="C:pilus"/>
    <property type="evidence" value="ECO:0007669"/>
    <property type="project" value="UniProtKB-SubCell"/>
</dbReference>
<keyword evidence="4" id="KW-0281">Fimbrium</keyword>
<dbReference type="GO" id="GO:0043709">
    <property type="term" value="P:cell adhesion involved in single-species biofilm formation"/>
    <property type="evidence" value="ECO:0007669"/>
    <property type="project" value="TreeGrafter"/>
</dbReference>
<evidence type="ECO:0000259" key="6">
    <source>
        <dbReference type="Pfam" id="PF00419"/>
    </source>
</evidence>
<dbReference type="Gene3D" id="2.60.40.1090">
    <property type="entry name" value="Fimbrial-type adhesion domain"/>
    <property type="match status" value="1"/>
</dbReference>
<evidence type="ECO:0000256" key="2">
    <source>
        <dbReference type="ARBA" id="ARBA00006671"/>
    </source>
</evidence>
<dbReference type="EMBL" id="MSAE01000009">
    <property type="protein sequence ID" value="PUX16220.1"/>
    <property type="molecule type" value="Genomic_DNA"/>
</dbReference>
<dbReference type="Proteomes" id="UP000469927">
    <property type="component" value="Unassembled WGS sequence"/>
</dbReference>
<evidence type="ECO:0000313" key="10">
    <source>
        <dbReference type="Proteomes" id="UP000469927"/>
    </source>
</evidence>
<evidence type="ECO:0000313" key="9">
    <source>
        <dbReference type="Proteomes" id="UP000244378"/>
    </source>
</evidence>
<evidence type="ECO:0000313" key="8">
    <source>
        <dbReference type="EMBL" id="PUX16220.1"/>
    </source>
</evidence>
<comment type="similarity">
    <text evidence="2">Belongs to the fimbrial protein family.</text>
</comment>
<dbReference type="RefSeq" id="WP_075192773.1">
    <property type="nucleotide sequence ID" value="NZ_CP187979.1"/>
</dbReference>
<dbReference type="PANTHER" id="PTHR33420">
    <property type="entry name" value="FIMBRIAL SUBUNIT ELFA-RELATED"/>
    <property type="match status" value="1"/>
</dbReference>
<gene>
    <name evidence="8" type="ORF">AUN14_06685</name>
    <name evidence="7" type="ORF">FZI19_12065</name>
</gene>
<reference evidence="8 9" key="1">
    <citation type="submission" date="2016-12" db="EMBL/GenBank/DDBJ databases">
        <title>Analysis of the Molecular Diversity Among Cronobacter Species Isolated from Filth Flies Using a Pan Genomic DNA Microarray.</title>
        <authorList>
            <person name="Pava-Ripoll M."/>
            <person name="Tall B."/>
            <person name="Farber J."/>
            <person name="Fanning S."/>
            <person name="Lehner A."/>
            <person name="Stephan R."/>
            <person name="Pagotto F."/>
            <person name="Iverson C."/>
            <person name="Ziobro G."/>
            <person name="Miller A."/>
            <person name="Pearson R."/>
            <person name="Yan Q."/>
            <person name="Kim M."/>
            <person name="Jeong S."/>
            <person name="Park J."/>
            <person name="Jun S."/>
            <person name="Choi H."/>
            <person name="Chung T."/>
            <person name="Yoo Y."/>
            <person name="Park E."/>
            <person name="Hwang S."/>
            <person name="Lee B."/>
            <person name="Sathyamoorthy V."/>
            <person name="Carter L."/>
            <person name="Mammel M."/>
            <person name="Jackson S."/>
            <person name="Kothary M."/>
            <person name="Patel I."/>
            <person name="Grim C."/>
            <person name="Gopinath G."/>
            <person name="Gangiredla J."/>
            <person name="Chase H."/>
        </authorList>
    </citation>
    <scope>NUCLEOTIDE SEQUENCE [LARGE SCALE GENOMIC DNA]</scope>
    <source>
        <strain evidence="8 9">MOD1-Md1s</strain>
    </source>
</reference>
<reference evidence="7 10" key="2">
    <citation type="submission" date="2019-08" db="EMBL/GenBank/DDBJ databases">
        <title>Prevalence, distribution, and phylogeny of type two toxin-antitoxin genes possessed by Cronobacter species where C. sakazakii homologs follow sequence type lineages.</title>
        <authorList>
            <person name="Finkelstein S."/>
            <person name="Negrete F."/>
            <person name="Jang H."/>
            <person name="Gopinath G.R."/>
            <person name="Tall B.D."/>
        </authorList>
    </citation>
    <scope>NUCLEOTIDE SEQUENCE [LARGE SCALE GENOMIC DNA]</scope>
    <source>
        <strain evidence="7 10">MOD1_GK1257</strain>
    </source>
</reference>
<feature type="signal peptide" evidence="5">
    <location>
        <begin position="1"/>
        <end position="21"/>
    </location>
</feature>
<evidence type="ECO:0000256" key="4">
    <source>
        <dbReference type="ARBA" id="ARBA00023263"/>
    </source>
</evidence>
<proteinExistence type="inferred from homology"/>
<evidence type="ECO:0000313" key="7">
    <source>
        <dbReference type="EMBL" id="KAB0878773.1"/>
    </source>
</evidence>
<keyword evidence="10" id="KW-1185">Reference proteome</keyword>
<feature type="chain" id="PRO_5015396294" evidence="5">
    <location>
        <begin position="22"/>
        <end position="182"/>
    </location>
</feature>
<evidence type="ECO:0000256" key="5">
    <source>
        <dbReference type="SAM" id="SignalP"/>
    </source>
</evidence>
<keyword evidence="3 5" id="KW-0732">Signal</keyword>
<protein>
    <submittedName>
        <fullName evidence="7">Fimbrial protein</fullName>
    </submittedName>
</protein>
<feature type="domain" description="Fimbrial-type adhesion" evidence="6">
    <location>
        <begin position="30"/>
        <end position="179"/>
    </location>
</feature>
<dbReference type="InterPro" id="IPR050263">
    <property type="entry name" value="Bact_Fimbrial_Adh_Pro"/>
</dbReference>
<dbReference type="InterPro" id="IPR000259">
    <property type="entry name" value="Adhesion_dom_fimbrial"/>
</dbReference>
<dbReference type="OrthoDB" id="6564942at2"/>
<dbReference type="InterPro" id="IPR036937">
    <property type="entry name" value="Adhesion_dom_fimbrial_sf"/>
</dbReference>
<comment type="subcellular location">
    <subcellularLocation>
        <location evidence="1">Fimbrium</location>
    </subcellularLocation>
</comment>
<dbReference type="PANTHER" id="PTHR33420:SF12">
    <property type="entry name" value="FIMBRIN-LIKE PROTEIN FIMI-RELATED"/>
    <property type="match status" value="1"/>
</dbReference>
<dbReference type="EMBL" id="WAGD01000031">
    <property type="protein sequence ID" value="KAB0878773.1"/>
    <property type="molecule type" value="Genomic_DNA"/>
</dbReference>
<evidence type="ECO:0000256" key="1">
    <source>
        <dbReference type="ARBA" id="ARBA00004561"/>
    </source>
</evidence>
<evidence type="ECO:0000256" key="3">
    <source>
        <dbReference type="ARBA" id="ARBA00022729"/>
    </source>
</evidence>
<comment type="caution">
    <text evidence="8">The sequence shown here is derived from an EMBL/GenBank/DDBJ whole genome shotgun (WGS) entry which is preliminary data.</text>
</comment>
<organism evidence="8 9">
    <name type="scientific">Cronobacter muytjensii</name>
    <dbReference type="NCBI Taxonomy" id="413501"/>
    <lineage>
        <taxon>Bacteria</taxon>
        <taxon>Pseudomonadati</taxon>
        <taxon>Pseudomonadota</taxon>
        <taxon>Gammaproteobacteria</taxon>
        <taxon>Enterobacterales</taxon>
        <taxon>Enterobacteriaceae</taxon>
        <taxon>Cronobacter</taxon>
    </lineage>
</organism>
<sequence>MKNKLVGFALISFIALNTAHAKDSSAVLSVSGSVTSSTSACQVTLNKSSINLTSDISNLIKQGDKSTSITLLSMSVQGVDNNSICAQKLWQGKVAVRFIGTHDNADGTTFANTTTGEDAASGVGIGFFETNNTPIDINQPYLLGDRSNVAVKYLGLQLVKLNGQTATQGKVTGDVTFQIERL</sequence>
<dbReference type="Pfam" id="PF00419">
    <property type="entry name" value="Fimbrial"/>
    <property type="match status" value="1"/>
</dbReference>